<keyword evidence="1" id="KW-0560">Oxidoreductase</keyword>
<dbReference type="Gene3D" id="3.50.50.60">
    <property type="entry name" value="FAD/NAD(P)-binding domain"/>
    <property type="match status" value="2"/>
</dbReference>
<dbReference type="GO" id="GO:0050660">
    <property type="term" value="F:flavin adenine dinucleotide binding"/>
    <property type="evidence" value="ECO:0007669"/>
    <property type="project" value="TreeGrafter"/>
</dbReference>
<dbReference type="GO" id="GO:0004497">
    <property type="term" value="F:monooxygenase activity"/>
    <property type="evidence" value="ECO:0007669"/>
    <property type="project" value="TreeGrafter"/>
</dbReference>
<dbReference type="InterPro" id="IPR036188">
    <property type="entry name" value="FAD/NAD-bd_sf"/>
</dbReference>
<sequence length="474" mass="52183">MLLESLDVQHEDERLLHSPRRQLDGIITFDTNVFIIGGGNGAVALAARLKALGVESVMAERNARPGDNWALRYDCMRFHIPTSFCDLPYMGYDKELQTPHLLTRDELASHLRRYVETFNLNIITSAQIQSTRYYPSTNLWEVEFKTPAGQLTARAKHLVLATGIGSQVPYLPPMEDSQLYHGVSIHSAQYQNARQLAEKGAKSVLIVGAANTGFDVLEDCHAAGLQPTMVVRSPTYILPVEYICDKRSLGAYDMGVEAADRLFLTIPSCVDGQLNRGLLAQFAAQEPHRYDALAAVGFPVIDSRDPDGALMHNLLERTGGHYVDIGGTQLLAEGKASVKAGVEPVAYTETGLRFSDGSSVDADAVVWCTGFADTDVRDTAIRILGGDSLQVTDNETTQVLGPRQIAARLDGTWGFDVEGEIRGMWKRQSRLDHFWVIGGYTQLHRWHSRTLALQIKASLEGILPSAYRDTPSAV</sequence>
<dbReference type="SUPFAM" id="SSF51905">
    <property type="entry name" value="FAD/NAD(P)-binding domain"/>
    <property type="match status" value="2"/>
</dbReference>
<dbReference type="InterPro" id="IPR050982">
    <property type="entry name" value="Auxin_biosynth/cation_transpt"/>
</dbReference>
<keyword evidence="3" id="KW-1185">Reference proteome</keyword>
<evidence type="ECO:0000256" key="1">
    <source>
        <dbReference type="ARBA" id="ARBA00023002"/>
    </source>
</evidence>
<protein>
    <recommendedName>
        <fullName evidence="4">Monooxygenase</fullName>
    </recommendedName>
</protein>
<evidence type="ECO:0008006" key="4">
    <source>
        <dbReference type="Google" id="ProtNLM"/>
    </source>
</evidence>
<gene>
    <name evidence="2" type="ORF">BDV28DRAFT_145563</name>
</gene>
<dbReference type="PANTHER" id="PTHR43539">
    <property type="entry name" value="FLAVIN-BINDING MONOOXYGENASE-LIKE PROTEIN (AFU_ORTHOLOGUE AFUA_4G09220)"/>
    <property type="match status" value="1"/>
</dbReference>
<dbReference type="Pfam" id="PF13738">
    <property type="entry name" value="Pyr_redox_3"/>
    <property type="match status" value="1"/>
</dbReference>
<dbReference type="Proteomes" id="UP000327118">
    <property type="component" value="Unassembled WGS sequence"/>
</dbReference>
<dbReference type="AlphaFoldDB" id="A0A5N6ZEH2"/>
<dbReference type="EMBL" id="ML739043">
    <property type="protein sequence ID" value="KAE8356064.1"/>
    <property type="molecule type" value="Genomic_DNA"/>
</dbReference>
<accession>A0A5N6ZEH2</accession>
<organism evidence="2 3">
    <name type="scientific">Aspergillus coremiiformis</name>
    <dbReference type="NCBI Taxonomy" id="138285"/>
    <lineage>
        <taxon>Eukaryota</taxon>
        <taxon>Fungi</taxon>
        <taxon>Dikarya</taxon>
        <taxon>Ascomycota</taxon>
        <taxon>Pezizomycotina</taxon>
        <taxon>Eurotiomycetes</taxon>
        <taxon>Eurotiomycetidae</taxon>
        <taxon>Eurotiales</taxon>
        <taxon>Aspergillaceae</taxon>
        <taxon>Aspergillus</taxon>
        <taxon>Aspergillus subgen. Circumdati</taxon>
    </lineage>
</organism>
<proteinExistence type="predicted"/>
<name>A0A5N6ZEH2_9EURO</name>
<reference evidence="3" key="1">
    <citation type="submission" date="2019-04" db="EMBL/GenBank/DDBJ databases">
        <title>Friends and foes A comparative genomics studyof 23 Aspergillus species from section Flavi.</title>
        <authorList>
            <consortium name="DOE Joint Genome Institute"/>
            <person name="Kjaerbolling I."/>
            <person name="Vesth T."/>
            <person name="Frisvad J.C."/>
            <person name="Nybo J.L."/>
            <person name="Theobald S."/>
            <person name="Kildgaard S."/>
            <person name="Isbrandt T."/>
            <person name="Kuo A."/>
            <person name="Sato A."/>
            <person name="Lyhne E.K."/>
            <person name="Kogle M.E."/>
            <person name="Wiebenga A."/>
            <person name="Kun R.S."/>
            <person name="Lubbers R.J."/>
            <person name="Makela M.R."/>
            <person name="Barry K."/>
            <person name="Chovatia M."/>
            <person name="Clum A."/>
            <person name="Daum C."/>
            <person name="Haridas S."/>
            <person name="He G."/>
            <person name="LaButti K."/>
            <person name="Lipzen A."/>
            <person name="Mondo S."/>
            <person name="Riley R."/>
            <person name="Salamov A."/>
            <person name="Simmons B.A."/>
            <person name="Magnuson J.K."/>
            <person name="Henrissat B."/>
            <person name="Mortensen U.H."/>
            <person name="Larsen T.O."/>
            <person name="Devries R.P."/>
            <person name="Grigoriev I.V."/>
            <person name="Machida M."/>
            <person name="Baker S.E."/>
            <person name="Andersen M.R."/>
        </authorList>
    </citation>
    <scope>NUCLEOTIDE SEQUENCE [LARGE SCALE GENOMIC DNA]</scope>
    <source>
        <strain evidence="3">CBS 553.77</strain>
    </source>
</reference>
<evidence type="ECO:0000313" key="3">
    <source>
        <dbReference type="Proteomes" id="UP000327118"/>
    </source>
</evidence>
<dbReference type="PANTHER" id="PTHR43539:SF68">
    <property type="entry name" value="FLAVIN-BINDING MONOOXYGENASE-LIKE PROTEIN (AFU_ORTHOLOGUE AFUA_4G09220)"/>
    <property type="match status" value="1"/>
</dbReference>
<dbReference type="OrthoDB" id="74360at2759"/>
<evidence type="ECO:0000313" key="2">
    <source>
        <dbReference type="EMBL" id="KAE8356064.1"/>
    </source>
</evidence>